<keyword evidence="1" id="KW-0175">Coiled coil</keyword>
<organism evidence="4">
    <name type="scientific">Timema genevievae</name>
    <name type="common">Walking stick</name>
    <dbReference type="NCBI Taxonomy" id="629358"/>
    <lineage>
        <taxon>Eukaryota</taxon>
        <taxon>Metazoa</taxon>
        <taxon>Ecdysozoa</taxon>
        <taxon>Arthropoda</taxon>
        <taxon>Hexapoda</taxon>
        <taxon>Insecta</taxon>
        <taxon>Pterygota</taxon>
        <taxon>Neoptera</taxon>
        <taxon>Polyneoptera</taxon>
        <taxon>Phasmatodea</taxon>
        <taxon>Timematodea</taxon>
        <taxon>Timematoidea</taxon>
        <taxon>Timematidae</taxon>
        <taxon>Timema</taxon>
    </lineage>
</organism>
<feature type="region of interest" description="Disordered" evidence="2">
    <location>
        <begin position="375"/>
        <end position="400"/>
    </location>
</feature>
<feature type="compositionally biased region" description="Basic and acidic residues" evidence="2">
    <location>
        <begin position="423"/>
        <end position="435"/>
    </location>
</feature>
<name>A0A7R9JW73_TIMGE</name>
<feature type="compositionally biased region" description="Polar residues" evidence="2">
    <location>
        <begin position="461"/>
        <end position="470"/>
    </location>
</feature>
<dbReference type="InterPro" id="IPR003961">
    <property type="entry name" value="FN3_dom"/>
</dbReference>
<feature type="region of interest" description="Disordered" evidence="2">
    <location>
        <begin position="423"/>
        <end position="470"/>
    </location>
</feature>
<dbReference type="PROSITE" id="PS50853">
    <property type="entry name" value="FN3"/>
    <property type="match status" value="1"/>
</dbReference>
<dbReference type="InterPro" id="IPR036116">
    <property type="entry name" value="FN3_sf"/>
</dbReference>
<accession>A0A7R9JW73</accession>
<evidence type="ECO:0000259" key="3">
    <source>
        <dbReference type="PROSITE" id="PS50853"/>
    </source>
</evidence>
<dbReference type="CDD" id="cd00063">
    <property type="entry name" value="FN3"/>
    <property type="match status" value="1"/>
</dbReference>
<feature type="coiled-coil region" evidence="1">
    <location>
        <begin position="52"/>
        <end position="100"/>
    </location>
</feature>
<evidence type="ECO:0000256" key="1">
    <source>
        <dbReference type="SAM" id="Coils"/>
    </source>
</evidence>
<gene>
    <name evidence="4" type="ORF">TGEB3V08_LOCUS4444</name>
</gene>
<evidence type="ECO:0000313" key="4">
    <source>
        <dbReference type="EMBL" id="CAD7591080.1"/>
    </source>
</evidence>
<proteinExistence type="predicted"/>
<feature type="domain" description="Fibronectin type-III" evidence="3">
    <location>
        <begin position="203"/>
        <end position="297"/>
    </location>
</feature>
<evidence type="ECO:0000256" key="2">
    <source>
        <dbReference type="SAM" id="MobiDB-lite"/>
    </source>
</evidence>
<dbReference type="SUPFAM" id="SSF49265">
    <property type="entry name" value="Fibronectin type III"/>
    <property type="match status" value="1"/>
</dbReference>
<sequence>MSTVGLLSLNSWPGAGVVSARSAPPPPVGQPPTPSRRVVSCYNTPMAMLASTHSHEQEVNSISEKKNALREKLEQLEERAAIKSREMMELKQTVLKLQQQQDWQLTNVPPPTTPKVDPSLEGIKAAMDNILVKCRTKDQMITAMADELNRQRRSSAMERVLIDVATDKANMVPDFDRARLHEYLQCPRPRTVPESAQHETPGFPKGLAVLRRINPNTLLLGWDPPAPTITGIIGYDVGSEVYVNGNIQERVRSATRNRTLLHGLDLTRKLDILVYAVTPKGKFADPAFVSYQDTVDRPRESGMKDIHIIHPLKPADGLGESSSLTLDAVCSLKLAWIPGSLRGRSTLGFSSTVVKRLSAKITSPIVLGINSVFSNPGSNPHPKNKSFLSEPHGPMPMIQRYQHGGIPHKVVRTSELCSRVRNEEYEPRVRRTDSHRPRKHRKGNDCNAPSSTPTPDLGNFGTPNRDSNLVSPRRVVGSSVYCESSALDHGVTEAGKIFFSVAKRYKDNM</sequence>
<dbReference type="EMBL" id="OE840542">
    <property type="protein sequence ID" value="CAD7591080.1"/>
    <property type="molecule type" value="Genomic_DNA"/>
</dbReference>
<dbReference type="AlphaFoldDB" id="A0A7R9JW73"/>
<reference evidence="4" key="1">
    <citation type="submission" date="2020-11" db="EMBL/GenBank/DDBJ databases">
        <authorList>
            <person name="Tran Van P."/>
        </authorList>
    </citation>
    <scope>NUCLEOTIDE SEQUENCE</scope>
</reference>
<protein>
    <recommendedName>
        <fullName evidence="3">Fibronectin type-III domain-containing protein</fullName>
    </recommendedName>
</protein>